<evidence type="ECO:0000313" key="3">
    <source>
        <dbReference type="EMBL" id="ELY95813.1"/>
    </source>
</evidence>
<dbReference type="AlphaFoldDB" id="M0AEP4"/>
<dbReference type="RefSeq" id="WP_006824385.1">
    <property type="nucleotide sequence ID" value="NZ_AOIL01000012.1"/>
</dbReference>
<dbReference type="PANTHER" id="PTHR39081">
    <property type="entry name" value="MUT7-C DOMAIN-CONTAINING PROTEIN"/>
    <property type="match status" value="1"/>
</dbReference>
<feature type="domain" description="Mut7-C RNAse" evidence="2">
    <location>
        <begin position="1"/>
        <end position="164"/>
    </location>
</feature>
<proteinExistence type="predicted"/>
<evidence type="ECO:0000313" key="4">
    <source>
        <dbReference type="Proteomes" id="UP000011648"/>
    </source>
</evidence>
<comment type="caution">
    <text evidence="3">The sequence shown here is derived from an EMBL/GenBank/DDBJ whole genome shotgun (WGS) entry which is preliminary data.</text>
</comment>
<dbReference type="Proteomes" id="UP000011648">
    <property type="component" value="Unassembled WGS sequence"/>
</dbReference>
<evidence type="ECO:0000256" key="1">
    <source>
        <dbReference type="SAM" id="MobiDB-lite"/>
    </source>
</evidence>
<dbReference type="Pfam" id="PF01927">
    <property type="entry name" value="Mut7-C"/>
    <property type="match status" value="1"/>
</dbReference>
<protein>
    <recommendedName>
        <fullName evidence="2">Mut7-C RNAse domain-containing protein</fullName>
    </recommendedName>
</protein>
<dbReference type="EMBL" id="AOIL01000012">
    <property type="protein sequence ID" value="ELY95813.1"/>
    <property type="molecule type" value="Genomic_DNA"/>
</dbReference>
<name>M0AEP4_9EURY</name>
<accession>M0AEP4</accession>
<dbReference type="STRING" id="1230458.C484_02429"/>
<sequence>MQFLLDTMCGGLVSYLRMCNYDTVYAGDRNLEADDDVIAAARADNRTIVTRDSELANRAADAILLTAHEVDEQLAQLHEAGVELELPLEPAVCGRCNGRLERIDPSESTPGYAPEPGVFESETSAAGRDDGSSRSSTGPTPVWRCQSCGQYFWRGSHWDRVSETLPGC</sequence>
<dbReference type="InterPro" id="IPR002782">
    <property type="entry name" value="Mut7-C_RNAse_dom"/>
</dbReference>
<dbReference type="PANTHER" id="PTHR39081:SF1">
    <property type="entry name" value="MUT7-C RNASE DOMAIN-CONTAINING PROTEIN"/>
    <property type="match status" value="1"/>
</dbReference>
<gene>
    <name evidence="3" type="ORF">C484_02429</name>
</gene>
<dbReference type="PATRIC" id="fig|1230458.4.peg.476"/>
<reference evidence="3 4" key="1">
    <citation type="journal article" date="2014" name="PLoS Genet.">
        <title>Phylogenetically driven sequencing of extremely halophilic archaea reveals strategies for static and dynamic osmo-response.</title>
        <authorList>
            <person name="Becker E.A."/>
            <person name="Seitzer P.M."/>
            <person name="Tritt A."/>
            <person name="Larsen D."/>
            <person name="Krusor M."/>
            <person name="Yao A.I."/>
            <person name="Wu D."/>
            <person name="Madern D."/>
            <person name="Eisen J.A."/>
            <person name="Darling A.E."/>
            <person name="Facciotti M.T."/>
        </authorList>
    </citation>
    <scope>NUCLEOTIDE SEQUENCE [LARGE SCALE GENOMIC DNA]</scope>
    <source>
        <strain evidence="3 4">DSM 12281</strain>
    </source>
</reference>
<dbReference type="OrthoDB" id="1266at2157"/>
<evidence type="ECO:0000259" key="2">
    <source>
        <dbReference type="Pfam" id="PF01927"/>
    </source>
</evidence>
<organism evidence="3 4">
    <name type="scientific">Natrialba taiwanensis DSM 12281</name>
    <dbReference type="NCBI Taxonomy" id="1230458"/>
    <lineage>
        <taxon>Archaea</taxon>
        <taxon>Methanobacteriati</taxon>
        <taxon>Methanobacteriota</taxon>
        <taxon>Stenosarchaea group</taxon>
        <taxon>Halobacteria</taxon>
        <taxon>Halobacteriales</taxon>
        <taxon>Natrialbaceae</taxon>
        <taxon>Natrialba</taxon>
    </lineage>
</organism>
<keyword evidence="4" id="KW-1185">Reference proteome</keyword>
<feature type="region of interest" description="Disordered" evidence="1">
    <location>
        <begin position="104"/>
        <end position="140"/>
    </location>
</feature>